<evidence type="ECO:0000256" key="2">
    <source>
        <dbReference type="ARBA" id="ARBA00051383"/>
    </source>
</evidence>
<dbReference type="OrthoDB" id="9779623at2"/>
<dbReference type="STRING" id="76947.GCA_002080435_03827"/>
<dbReference type="GO" id="GO:0016616">
    <property type="term" value="F:oxidoreductase activity, acting on the CH-OH group of donors, NAD or NADP as acceptor"/>
    <property type="evidence" value="ECO:0007669"/>
    <property type="project" value="TreeGrafter"/>
</dbReference>
<comment type="catalytic activity">
    <reaction evidence="2">
        <text>2,5-dichlorocyclohexa-2,5-dien-1,4-diol + NAD(+) = 2,5-dichlorohydroquinone + NADH + H(+)</text>
        <dbReference type="Rhea" id="RHEA:15741"/>
        <dbReference type="ChEBI" id="CHEBI:15378"/>
        <dbReference type="ChEBI" id="CHEBI:27545"/>
        <dbReference type="ChEBI" id="CHEBI:28975"/>
        <dbReference type="ChEBI" id="CHEBI:57540"/>
        <dbReference type="ChEBI" id="CHEBI:57945"/>
    </reaction>
</comment>
<dbReference type="InterPro" id="IPR057326">
    <property type="entry name" value="KR_dom"/>
</dbReference>
<comment type="caution">
    <text evidence="4">The sequence shown here is derived from an EMBL/GenBank/DDBJ whole genome shotgun (WGS) entry which is preliminary data.</text>
</comment>
<gene>
    <name evidence="4" type="ORF">BV98_003903</name>
</gene>
<dbReference type="PRINTS" id="PR00081">
    <property type="entry name" value="GDHRDH"/>
</dbReference>
<dbReference type="eggNOG" id="COG1028">
    <property type="taxonomic scope" value="Bacteria"/>
</dbReference>
<evidence type="ECO:0000259" key="3">
    <source>
        <dbReference type="SMART" id="SM00822"/>
    </source>
</evidence>
<comment type="similarity">
    <text evidence="1">Belongs to the short-chain dehydrogenases/reductases (SDR) family.</text>
</comment>
<dbReference type="Gene3D" id="3.40.50.720">
    <property type="entry name" value="NAD(P)-binding Rossmann-like Domain"/>
    <property type="match status" value="1"/>
</dbReference>
<evidence type="ECO:0000256" key="1">
    <source>
        <dbReference type="ARBA" id="ARBA00006484"/>
    </source>
</evidence>
<dbReference type="PRINTS" id="PR00080">
    <property type="entry name" value="SDRFAMILY"/>
</dbReference>
<dbReference type="Pfam" id="PF13561">
    <property type="entry name" value="adh_short_C2"/>
    <property type="match status" value="1"/>
</dbReference>
<dbReference type="EMBL" id="JFZA02000062">
    <property type="protein sequence ID" value="KFG88320.1"/>
    <property type="molecule type" value="Genomic_DNA"/>
</dbReference>
<reference evidence="4" key="1">
    <citation type="submission" date="2014-08" db="EMBL/GenBank/DDBJ databases">
        <title>Draft genome sequences of Sphingobium herbicidovorans.</title>
        <authorList>
            <person name="Gan H.M."/>
            <person name="Gan H.Y."/>
            <person name="Savka M.A."/>
        </authorList>
    </citation>
    <scope>NUCLEOTIDE SEQUENCE [LARGE SCALE GENOMIC DNA]</scope>
    <source>
        <strain evidence="4">NBRC 16415</strain>
    </source>
</reference>
<dbReference type="Proteomes" id="UP000024284">
    <property type="component" value="Unassembled WGS sequence"/>
</dbReference>
<feature type="domain" description="Ketoreductase" evidence="3">
    <location>
        <begin position="8"/>
        <end position="175"/>
    </location>
</feature>
<dbReference type="PANTHER" id="PTHR42760">
    <property type="entry name" value="SHORT-CHAIN DEHYDROGENASES/REDUCTASES FAMILY MEMBER"/>
    <property type="match status" value="1"/>
</dbReference>
<dbReference type="PATRIC" id="fig|1219045.3.peg.3961"/>
<evidence type="ECO:0000313" key="4">
    <source>
        <dbReference type="EMBL" id="KFG88320.1"/>
    </source>
</evidence>
<sequence length="258" mass="26514">MGDTGVGKVAIVTGGTRGIGAAIVRRLLAEGYAVETCGRTAPDEPVGTDGRTAAFEACDIRDPAAVAGWIEAVVARHGRIDLVVNNAGGSPQADAATASPRFSERILQLNLLAPLHVAQAAYPHLKAVEGSIVNIASVSGARPSPDTAIYGAAKAGLLSLTTSLAQEWGPEVRVNAIIVGLIETETAEMTYGTQAAQERIAASLPLRRMGRGSDIAEAVVFLGSPAAAYVSGAKLEVHGGGERPLFLEIVKEEAAKAE</sequence>
<evidence type="ECO:0000313" key="5">
    <source>
        <dbReference type="Proteomes" id="UP000024284"/>
    </source>
</evidence>
<dbReference type="SUPFAM" id="SSF51735">
    <property type="entry name" value="NAD(P)-binding Rossmann-fold domains"/>
    <property type="match status" value="1"/>
</dbReference>
<dbReference type="FunFam" id="3.40.50.720:FF:000084">
    <property type="entry name" value="Short-chain dehydrogenase reductase"/>
    <property type="match status" value="1"/>
</dbReference>
<dbReference type="PANTHER" id="PTHR42760:SF135">
    <property type="entry name" value="BLL7886 PROTEIN"/>
    <property type="match status" value="1"/>
</dbReference>
<dbReference type="CDD" id="cd05233">
    <property type="entry name" value="SDR_c"/>
    <property type="match status" value="1"/>
</dbReference>
<dbReference type="SMART" id="SM00822">
    <property type="entry name" value="PKS_KR"/>
    <property type="match status" value="1"/>
</dbReference>
<proteinExistence type="inferred from homology"/>
<keyword evidence="5" id="KW-1185">Reference proteome</keyword>
<dbReference type="InterPro" id="IPR002347">
    <property type="entry name" value="SDR_fam"/>
</dbReference>
<dbReference type="PROSITE" id="PS00061">
    <property type="entry name" value="ADH_SHORT"/>
    <property type="match status" value="1"/>
</dbReference>
<dbReference type="NCBIfam" id="NF005893">
    <property type="entry name" value="PRK07856.1"/>
    <property type="match status" value="1"/>
</dbReference>
<dbReference type="GO" id="GO:0030497">
    <property type="term" value="P:fatty acid elongation"/>
    <property type="evidence" value="ECO:0007669"/>
    <property type="project" value="TreeGrafter"/>
</dbReference>
<accession>A0A086P4K2</accession>
<dbReference type="InterPro" id="IPR020904">
    <property type="entry name" value="Sc_DH/Rdtase_CS"/>
</dbReference>
<dbReference type="InterPro" id="IPR036291">
    <property type="entry name" value="NAD(P)-bd_dom_sf"/>
</dbReference>
<name>A0A086P4K2_SPHHM</name>
<dbReference type="RefSeq" id="WP_037469388.1">
    <property type="nucleotide sequence ID" value="NZ_BCZD01000016.1"/>
</dbReference>
<organism evidence="4 5">
    <name type="scientific">Sphingobium herbicidovorans (strain ATCC 700291 / DSM 11019 / CCUG 56400 / KCTC 2939 / LMG 18315 / NBRC 16415 / MH)</name>
    <name type="common">Sphingomonas herbicidovorans</name>
    <dbReference type="NCBI Taxonomy" id="1219045"/>
    <lineage>
        <taxon>Bacteria</taxon>
        <taxon>Pseudomonadati</taxon>
        <taxon>Pseudomonadota</taxon>
        <taxon>Alphaproteobacteria</taxon>
        <taxon>Sphingomonadales</taxon>
        <taxon>Sphingomonadaceae</taxon>
        <taxon>Sphingobium</taxon>
    </lineage>
</organism>
<dbReference type="AlphaFoldDB" id="A0A086P4K2"/>
<protein>
    <submittedName>
        <fullName evidence="4">Short-chain dehydrogenase</fullName>
    </submittedName>
</protein>